<evidence type="ECO:0000313" key="6">
    <source>
        <dbReference type="EMBL" id="GAA4001421.1"/>
    </source>
</evidence>
<dbReference type="SUPFAM" id="SSF140478">
    <property type="entry name" value="LemA-like"/>
    <property type="match status" value="1"/>
</dbReference>
<dbReference type="Pfam" id="PF04011">
    <property type="entry name" value="LemA"/>
    <property type="match status" value="1"/>
</dbReference>
<dbReference type="PANTHER" id="PTHR34478:SF1">
    <property type="entry name" value="PROTEIN LEMA"/>
    <property type="match status" value="1"/>
</dbReference>
<evidence type="ECO:0000313" key="7">
    <source>
        <dbReference type="Proteomes" id="UP001501627"/>
    </source>
</evidence>
<dbReference type="Proteomes" id="UP001501627">
    <property type="component" value="Unassembled WGS sequence"/>
</dbReference>
<keyword evidence="4" id="KW-1133">Transmembrane helix</keyword>
<dbReference type="PANTHER" id="PTHR34478">
    <property type="entry name" value="PROTEIN LEMA"/>
    <property type="match status" value="1"/>
</dbReference>
<evidence type="ECO:0000256" key="5">
    <source>
        <dbReference type="ARBA" id="ARBA00023136"/>
    </source>
</evidence>
<sequence length="192" mass="20788">MTLTALGVVVLWAVFAYNRLVMLRNRIANAFAQIDVQLRRRYDLIPNLVEVARGYLQHESRTLEAVIAARGQAVSAAQAARAQPTSAPLVGALASAEGLLGGSLGRLLAVAENYPDLKADATMRELSEELSSTENRLGFARQAYNDQVLQFNDAAMQFPALIVARLLGFAPAAMLESTRSDAEREAPRVSFG</sequence>
<dbReference type="InterPro" id="IPR023353">
    <property type="entry name" value="LemA-like_dom_sf"/>
</dbReference>
<name>A0ABP7RSB3_9BURK</name>
<comment type="similarity">
    <text evidence="2">Belongs to the LemA family.</text>
</comment>
<comment type="caution">
    <text evidence="6">The sequence shown here is derived from an EMBL/GenBank/DDBJ whole genome shotgun (WGS) entry which is preliminary data.</text>
</comment>
<organism evidence="6 7">
    <name type="scientific">Comamonas faecalis</name>
    <dbReference type="NCBI Taxonomy" id="1387849"/>
    <lineage>
        <taxon>Bacteria</taxon>
        <taxon>Pseudomonadati</taxon>
        <taxon>Pseudomonadota</taxon>
        <taxon>Betaproteobacteria</taxon>
        <taxon>Burkholderiales</taxon>
        <taxon>Comamonadaceae</taxon>
        <taxon>Comamonas</taxon>
    </lineage>
</organism>
<keyword evidence="7" id="KW-1185">Reference proteome</keyword>
<evidence type="ECO:0000256" key="2">
    <source>
        <dbReference type="ARBA" id="ARBA00008854"/>
    </source>
</evidence>
<keyword evidence="3" id="KW-0812">Transmembrane</keyword>
<gene>
    <name evidence="6" type="ORF">GCM10022279_26700</name>
</gene>
<dbReference type="Gene3D" id="1.20.1440.20">
    <property type="entry name" value="LemA-like domain"/>
    <property type="match status" value="1"/>
</dbReference>
<evidence type="ECO:0000256" key="3">
    <source>
        <dbReference type="ARBA" id="ARBA00022692"/>
    </source>
</evidence>
<proteinExistence type="inferred from homology"/>
<dbReference type="InterPro" id="IPR007156">
    <property type="entry name" value="MamQ_LemA"/>
</dbReference>
<dbReference type="EMBL" id="BAABBP010000028">
    <property type="protein sequence ID" value="GAA4001421.1"/>
    <property type="molecule type" value="Genomic_DNA"/>
</dbReference>
<keyword evidence="5" id="KW-0472">Membrane</keyword>
<evidence type="ECO:0000256" key="1">
    <source>
        <dbReference type="ARBA" id="ARBA00004167"/>
    </source>
</evidence>
<accession>A0ABP7RSB3</accession>
<evidence type="ECO:0000256" key="4">
    <source>
        <dbReference type="ARBA" id="ARBA00022989"/>
    </source>
</evidence>
<comment type="subcellular location">
    <subcellularLocation>
        <location evidence="1">Membrane</location>
        <topology evidence="1">Single-pass membrane protein</topology>
    </subcellularLocation>
</comment>
<reference evidence="7" key="1">
    <citation type="journal article" date="2019" name="Int. J. Syst. Evol. Microbiol.">
        <title>The Global Catalogue of Microorganisms (GCM) 10K type strain sequencing project: providing services to taxonomists for standard genome sequencing and annotation.</title>
        <authorList>
            <consortium name="The Broad Institute Genomics Platform"/>
            <consortium name="The Broad Institute Genome Sequencing Center for Infectious Disease"/>
            <person name="Wu L."/>
            <person name="Ma J."/>
        </authorList>
    </citation>
    <scope>NUCLEOTIDE SEQUENCE [LARGE SCALE GENOMIC DNA]</scope>
    <source>
        <strain evidence="7">JCM 17561</strain>
    </source>
</reference>
<protein>
    <submittedName>
        <fullName evidence="6">LemA family protein</fullName>
    </submittedName>
</protein>